<keyword evidence="3 5" id="KW-1133">Transmembrane helix</keyword>
<dbReference type="Proteomes" id="UP000046393">
    <property type="component" value="Unplaced"/>
</dbReference>
<evidence type="ECO:0000256" key="5">
    <source>
        <dbReference type="SAM" id="Phobius"/>
    </source>
</evidence>
<dbReference type="PANTHER" id="PTHR37446:SF1">
    <property type="entry name" value="CLAUDIN"/>
    <property type="match status" value="1"/>
</dbReference>
<evidence type="ECO:0000313" key="7">
    <source>
        <dbReference type="WBParaSite" id="SMUV_0000751801-mRNA-1"/>
    </source>
</evidence>
<dbReference type="AlphaFoldDB" id="A0A0N5ARX3"/>
<evidence type="ECO:0000256" key="3">
    <source>
        <dbReference type="ARBA" id="ARBA00022989"/>
    </source>
</evidence>
<evidence type="ECO:0000256" key="4">
    <source>
        <dbReference type="ARBA" id="ARBA00023136"/>
    </source>
</evidence>
<reference evidence="7" key="1">
    <citation type="submission" date="2017-02" db="UniProtKB">
        <authorList>
            <consortium name="WormBaseParasite"/>
        </authorList>
    </citation>
    <scope>IDENTIFICATION</scope>
</reference>
<comment type="subcellular location">
    <subcellularLocation>
        <location evidence="1">Membrane</location>
        <topology evidence="1">Multi-pass membrane protein</topology>
    </subcellularLocation>
</comment>
<dbReference type="Gene3D" id="1.20.140.150">
    <property type="match status" value="1"/>
</dbReference>
<organism evidence="6 7">
    <name type="scientific">Syphacia muris</name>
    <dbReference type="NCBI Taxonomy" id="451379"/>
    <lineage>
        <taxon>Eukaryota</taxon>
        <taxon>Metazoa</taxon>
        <taxon>Ecdysozoa</taxon>
        <taxon>Nematoda</taxon>
        <taxon>Chromadorea</taxon>
        <taxon>Rhabditida</taxon>
        <taxon>Spirurina</taxon>
        <taxon>Oxyuridomorpha</taxon>
        <taxon>Oxyuroidea</taxon>
        <taxon>Oxyuridae</taxon>
        <taxon>Syphacia</taxon>
    </lineage>
</organism>
<evidence type="ECO:0000256" key="2">
    <source>
        <dbReference type="ARBA" id="ARBA00022692"/>
    </source>
</evidence>
<feature type="transmembrane region" description="Helical" evidence="5">
    <location>
        <begin position="74"/>
        <end position="99"/>
    </location>
</feature>
<dbReference type="GO" id="GO:0016020">
    <property type="term" value="C:membrane"/>
    <property type="evidence" value="ECO:0007669"/>
    <property type="project" value="UniProtKB-SubCell"/>
</dbReference>
<proteinExistence type="predicted"/>
<dbReference type="PANTHER" id="PTHR37446">
    <property type="entry name" value="CLAUDIN-LIKE IN CAENORHABDITIS"/>
    <property type="match status" value="1"/>
</dbReference>
<keyword evidence="6" id="KW-1185">Reference proteome</keyword>
<keyword evidence="4 5" id="KW-0472">Membrane</keyword>
<evidence type="ECO:0000256" key="1">
    <source>
        <dbReference type="ARBA" id="ARBA00004141"/>
    </source>
</evidence>
<sequence length="181" mass="19880">MCCGSLLKTALLIAVGVAFISTLISLFTPQWRQYETDDDKKEFHIGLLNTLKSLNFNLTNWENEFKAKEDYEKAVMVLLVVALIAELLTIALMFIGCLACCCSFLNKPIPFLVLGSTLCLAIAVTVYSINNGESLDILFSNSTATLERLKSSFGYSYWLAVLATAIMGVCTIVSVVAYCLC</sequence>
<keyword evidence="2 5" id="KW-0812">Transmembrane</keyword>
<evidence type="ECO:0000313" key="6">
    <source>
        <dbReference type="Proteomes" id="UP000046393"/>
    </source>
</evidence>
<dbReference type="InterPro" id="IPR004031">
    <property type="entry name" value="PMP22/EMP/MP20/Claudin"/>
</dbReference>
<feature type="transmembrane region" description="Helical" evidence="5">
    <location>
        <begin position="111"/>
        <end position="129"/>
    </location>
</feature>
<name>A0A0N5ARX3_9BILA</name>
<feature type="transmembrane region" description="Helical" evidence="5">
    <location>
        <begin position="155"/>
        <end position="180"/>
    </location>
</feature>
<protein>
    <submittedName>
        <fullName evidence="7">Uncharacterized protein</fullName>
    </submittedName>
</protein>
<accession>A0A0N5ARX3</accession>
<dbReference type="WBParaSite" id="SMUV_0000751801-mRNA-1">
    <property type="protein sequence ID" value="SMUV_0000751801-mRNA-1"/>
    <property type="gene ID" value="SMUV_0000751801"/>
</dbReference>
<feature type="transmembrane region" description="Helical" evidence="5">
    <location>
        <begin position="7"/>
        <end position="27"/>
    </location>
</feature>
<dbReference type="Pfam" id="PF00822">
    <property type="entry name" value="PMP22_Claudin"/>
    <property type="match status" value="1"/>
</dbReference>